<proteinExistence type="inferred from homology"/>
<comment type="caution">
    <text evidence="2">The sequence shown here is derived from an EMBL/GenBank/DDBJ whole genome shotgun (WGS) entry which is preliminary data.</text>
</comment>
<dbReference type="CDD" id="cd16387">
    <property type="entry name" value="ParB_N_Srx"/>
    <property type="match status" value="1"/>
</dbReference>
<name>A0A4D1MT67_ECOLX</name>
<dbReference type="InterPro" id="IPR036086">
    <property type="entry name" value="ParB/Sulfiredoxin_sf"/>
</dbReference>
<reference evidence="2 3" key="1">
    <citation type="submission" date="2018-04" db="EMBL/GenBank/DDBJ databases">
        <title>Large scale genomics of bovine and human commensal E. coli to reveal the emerging process of EHEC.</title>
        <authorList>
            <person name="Arimizu Y."/>
            <person name="Ogura Y."/>
        </authorList>
    </citation>
    <scope>NUCLEOTIDE SEQUENCE [LARGE SCALE GENOMIC DNA]</scope>
    <source>
        <strain evidence="2 3">KK-P061</strain>
    </source>
</reference>
<evidence type="ECO:0000256" key="1">
    <source>
        <dbReference type="ARBA" id="ARBA00029447"/>
    </source>
</evidence>
<organism evidence="2 3">
    <name type="scientific">Escherichia coli</name>
    <dbReference type="NCBI Taxonomy" id="562"/>
    <lineage>
        <taxon>Bacteria</taxon>
        <taxon>Pseudomonadati</taxon>
        <taxon>Pseudomonadota</taxon>
        <taxon>Gammaproteobacteria</taxon>
        <taxon>Enterobacterales</taxon>
        <taxon>Enterobacteriaceae</taxon>
        <taxon>Escherichia</taxon>
    </lineage>
</organism>
<evidence type="ECO:0000313" key="2">
    <source>
        <dbReference type="EMBL" id="GDH30670.1"/>
    </source>
</evidence>
<sequence length="375" mass="42610">MVYEMPLTVLEPFKTQMISPDELILDAKNPRLYNGKSFNDNADPHELVKALSDTADLEELIKSISENGYMSIEPLIVMKKGAKYVVLEGNRRLAAIKLLTEPGLAQKCRVVVPKNLDARVIDSLKEVAVYLVNDESEARSFIGFKHVNGPHKWDSFAKAQFAYKWFVSERANGLTIDDITKKLGDSNNTVRSIVSAMFVLEQAKNQEVYDIHADRMSPKFSFSHLYTALNRSEYKDFLGLERDWNVTLKDNPVPSQNIDKLKDVLTGLYGYKKDKRASLISSQNPDLKYFGEVLANEASYEAFKSGVESLSELYKQAGDPLQHIKDAFLEINKQLDTISSVLDRTDSLDDTTKNYIEQFKKKVLKVQFQLQSIEE</sequence>
<protein>
    <submittedName>
        <fullName evidence="2">Uncharacterized protein</fullName>
    </submittedName>
</protein>
<dbReference type="Proteomes" id="UP000303027">
    <property type="component" value="Unassembled WGS sequence"/>
</dbReference>
<dbReference type="SUPFAM" id="SSF110849">
    <property type="entry name" value="ParB/Sulfiredoxin"/>
    <property type="match status" value="1"/>
</dbReference>
<dbReference type="Gene3D" id="3.90.1530.30">
    <property type="match status" value="1"/>
</dbReference>
<dbReference type="PROSITE" id="PS50192">
    <property type="entry name" value="T_SNARE"/>
    <property type="match status" value="1"/>
</dbReference>
<accession>A0A4D1MT67</accession>
<dbReference type="AlphaFoldDB" id="A0A4D1MT67"/>
<evidence type="ECO:0000313" key="3">
    <source>
        <dbReference type="Proteomes" id="UP000303027"/>
    </source>
</evidence>
<dbReference type="InterPro" id="IPR000727">
    <property type="entry name" value="T_SNARE_dom"/>
</dbReference>
<gene>
    <name evidence="2" type="ORF">BvCmsKKP061_00764</name>
</gene>
<comment type="similarity">
    <text evidence="1">Belongs to the methyl-accepting chemotaxis (MCP) protein family.</text>
</comment>
<dbReference type="Pfam" id="PF02195">
    <property type="entry name" value="ParB_N"/>
    <property type="match status" value="1"/>
</dbReference>
<dbReference type="InterPro" id="IPR003115">
    <property type="entry name" value="ParB_N"/>
</dbReference>
<dbReference type="EMBL" id="BFXY01000025">
    <property type="protein sequence ID" value="GDH30670.1"/>
    <property type="molecule type" value="Genomic_DNA"/>
</dbReference>